<keyword evidence="8" id="KW-1185">Reference proteome</keyword>
<name>A0ABR2HAK3_9EUKA</name>
<dbReference type="Proteomes" id="UP001470230">
    <property type="component" value="Unassembled WGS sequence"/>
</dbReference>
<accession>A0ABR2HAK3</accession>
<feature type="domain" description="C2H2-type" evidence="6">
    <location>
        <begin position="158"/>
        <end position="186"/>
    </location>
</feature>
<dbReference type="InterPro" id="IPR013087">
    <property type="entry name" value="Znf_C2H2_type"/>
</dbReference>
<sequence>MNDTSLIDISKGNNGDETNNLIQNDQEKLYECNECHMKFKREASLAAHFDSVHAPKIAKDYLCPECDYKSSSLSHLKFHLNKHHENPEELLKKAIESRYFTCPHCSKKFKQLNTLHEHIANDHENRKPYACDICGNEIKTLRLYKQHMGRHEMNKSKYTCNLCDAEFPQQVLLFKHIRENHPKSHICEICGARFKRKENLDQHMRKHESTVEERKKFVCPVEDCKSTFTRESNLKTHMKSVHGGVLPYTCEICGKGFLYPSLLCLHMESHEQKPEPEIINLDDTFLTEGPFE</sequence>
<protein>
    <recommendedName>
        <fullName evidence="6">C2H2-type domain-containing protein</fullName>
    </recommendedName>
</protein>
<feature type="domain" description="C2H2-type" evidence="6">
    <location>
        <begin position="100"/>
        <end position="128"/>
    </location>
</feature>
<dbReference type="EMBL" id="JAPFFF010000037">
    <property type="protein sequence ID" value="KAK8842597.1"/>
    <property type="molecule type" value="Genomic_DNA"/>
</dbReference>
<comment type="caution">
    <text evidence="7">The sequence shown here is derived from an EMBL/GenBank/DDBJ whole genome shotgun (WGS) entry which is preliminary data.</text>
</comment>
<dbReference type="SMART" id="SM00355">
    <property type="entry name" value="ZnF_C2H2"/>
    <property type="match status" value="8"/>
</dbReference>
<feature type="domain" description="C2H2-type" evidence="6">
    <location>
        <begin position="61"/>
        <end position="89"/>
    </location>
</feature>
<dbReference type="SUPFAM" id="SSF57667">
    <property type="entry name" value="beta-beta-alpha zinc fingers"/>
    <property type="match status" value="4"/>
</dbReference>
<evidence type="ECO:0000256" key="4">
    <source>
        <dbReference type="ARBA" id="ARBA00022833"/>
    </source>
</evidence>
<dbReference type="PROSITE" id="PS50157">
    <property type="entry name" value="ZINC_FINGER_C2H2_2"/>
    <property type="match status" value="7"/>
</dbReference>
<gene>
    <name evidence="7" type="ORF">M9Y10_025455</name>
</gene>
<feature type="domain" description="C2H2-type" evidence="6">
    <location>
        <begin position="185"/>
        <end position="212"/>
    </location>
</feature>
<keyword evidence="3 5" id="KW-0863">Zinc-finger</keyword>
<feature type="domain" description="C2H2-type" evidence="6">
    <location>
        <begin position="217"/>
        <end position="247"/>
    </location>
</feature>
<evidence type="ECO:0000313" key="8">
    <source>
        <dbReference type="Proteomes" id="UP001470230"/>
    </source>
</evidence>
<evidence type="ECO:0000256" key="3">
    <source>
        <dbReference type="ARBA" id="ARBA00022771"/>
    </source>
</evidence>
<keyword evidence="2" id="KW-0677">Repeat</keyword>
<evidence type="ECO:0000313" key="7">
    <source>
        <dbReference type="EMBL" id="KAK8842597.1"/>
    </source>
</evidence>
<keyword evidence="4" id="KW-0862">Zinc</keyword>
<dbReference type="Gene3D" id="3.30.160.60">
    <property type="entry name" value="Classic Zinc Finger"/>
    <property type="match status" value="6"/>
</dbReference>
<evidence type="ECO:0000259" key="6">
    <source>
        <dbReference type="PROSITE" id="PS50157"/>
    </source>
</evidence>
<dbReference type="PANTHER" id="PTHR19818:SF139">
    <property type="entry name" value="PAIR-RULE PROTEIN ODD-PAIRED"/>
    <property type="match status" value="1"/>
</dbReference>
<dbReference type="InterPro" id="IPR036236">
    <property type="entry name" value="Znf_C2H2_sf"/>
</dbReference>
<dbReference type="PROSITE" id="PS00028">
    <property type="entry name" value="ZINC_FINGER_C2H2_1"/>
    <property type="match status" value="7"/>
</dbReference>
<keyword evidence="1" id="KW-0479">Metal-binding</keyword>
<proteinExistence type="predicted"/>
<reference evidence="7 8" key="1">
    <citation type="submission" date="2024-04" db="EMBL/GenBank/DDBJ databases">
        <title>Tritrichomonas musculus Genome.</title>
        <authorList>
            <person name="Alves-Ferreira E."/>
            <person name="Grigg M."/>
            <person name="Lorenzi H."/>
            <person name="Galac M."/>
        </authorList>
    </citation>
    <scope>NUCLEOTIDE SEQUENCE [LARGE SCALE GENOMIC DNA]</scope>
    <source>
        <strain evidence="7 8">EAF2021</strain>
    </source>
</reference>
<dbReference type="Pfam" id="PF00096">
    <property type="entry name" value="zf-C2H2"/>
    <property type="match status" value="6"/>
</dbReference>
<evidence type="ECO:0000256" key="5">
    <source>
        <dbReference type="PROSITE-ProRule" id="PRU00042"/>
    </source>
</evidence>
<evidence type="ECO:0000256" key="2">
    <source>
        <dbReference type="ARBA" id="ARBA00022737"/>
    </source>
</evidence>
<organism evidence="7 8">
    <name type="scientific">Tritrichomonas musculus</name>
    <dbReference type="NCBI Taxonomy" id="1915356"/>
    <lineage>
        <taxon>Eukaryota</taxon>
        <taxon>Metamonada</taxon>
        <taxon>Parabasalia</taxon>
        <taxon>Tritrichomonadida</taxon>
        <taxon>Tritrichomonadidae</taxon>
        <taxon>Tritrichomonas</taxon>
    </lineage>
</organism>
<dbReference type="PANTHER" id="PTHR19818">
    <property type="entry name" value="ZINC FINGER PROTEIN ZIC AND GLI"/>
    <property type="match status" value="1"/>
</dbReference>
<feature type="domain" description="C2H2-type" evidence="6">
    <location>
        <begin position="248"/>
        <end position="275"/>
    </location>
</feature>
<evidence type="ECO:0000256" key="1">
    <source>
        <dbReference type="ARBA" id="ARBA00022723"/>
    </source>
</evidence>
<feature type="domain" description="C2H2-type" evidence="6">
    <location>
        <begin position="30"/>
        <end position="58"/>
    </location>
</feature>
<dbReference type="InterPro" id="IPR050329">
    <property type="entry name" value="GLI_C2H2-zinc-finger"/>
</dbReference>